<dbReference type="InterPro" id="IPR010679">
    <property type="entry name" value="DUF1254"/>
</dbReference>
<sequence>MTSWFSRSGYLTAALGLALAAGVGGPARAQTALPPEATYALARDAYLYAYPIVSMDVTMRQATNVPDGKTINMRAPVNQFAHARAYPNADEKDVVRFNFDTLYSFAWLDLAPEPIVVSVPDTQGRYYLLPMLDMWTDVFSVIGSRTTGTKAGDYAIVAPGWTGTLPDGMARIVAPTSMIWILGRTKTDGPADYANVHKVQDGYRLTPLTQWGKEPTAPARASTNPAIDDKTPPLAQVDSLDGVGMLTHSLTS</sequence>
<evidence type="ECO:0000259" key="3">
    <source>
        <dbReference type="Pfam" id="PF06863"/>
    </source>
</evidence>
<comment type="caution">
    <text evidence="4">The sequence shown here is derived from an EMBL/GenBank/DDBJ whole genome shotgun (WGS) entry which is preliminary data.</text>
</comment>
<dbReference type="Pfam" id="PF06863">
    <property type="entry name" value="DUF1254"/>
    <property type="match status" value="1"/>
</dbReference>
<evidence type="ECO:0000313" key="5">
    <source>
        <dbReference type="Proteomes" id="UP001596150"/>
    </source>
</evidence>
<dbReference type="EMBL" id="JBHSML010000008">
    <property type="protein sequence ID" value="MFC5517458.1"/>
    <property type="molecule type" value="Genomic_DNA"/>
</dbReference>
<dbReference type="InterPro" id="IPR037050">
    <property type="entry name" value="DUF1254_sf"/>
</dbReference>
<protein>
    <submittedName>
        <fullName evidence="4">DUF1254 domain-containing protein</fullName>
    </submittedName>
</protein>
<accession>A0ABW0PYA0</accession>
<evidence type="ECO:0000256" key="2">
    <source>
        <dbReference type="SAM" id="SignalP"/>
    </source>
</evidence>
<gene>
    <name evidence="4" type="ORF">ACFPP9_16860</name>
</gene>
<organism evidence="4 5">
    <name type="scientific">Kaistia terrae</name>
    <dbReference type="NCBI Taxonomy" id="537017"/>
    <lineage>
        <taxon>Bacteria</taxon>
        <taxon>Pseudomonadati</taxon>
        <taxon>Pseudomonadota</taxon>
        <taxon>Alphaproteobacteria</taxon>
        <taxon>Hyphomicrobiales</taxon>
        <taxon>Kaistiaceae</taxon>
        <taxon>Kaistia</taxon>
    </lineage>
</organism>
<reference evidence="5" key="1">
    <citation type="journal article" date="2019" name="Int. J. Syst. Evol. Microbiol.">
        <title>The Global Catalogue of Microorganisms (GCM) 10K type strain sequencing project: providing services to taxonomists for standard genome sequencing and annotation.</title>
        <authorList>
            <consortium name="The Broad Institute Genomics Platform"/>
            <consortium name="The Broad Institute Genome Sequencing Center for Infectious Disease"/>
            <person name="Wu L."/>
            <person name="Ma J."/>
        </authorList>
    </citation>
    <scope>NUCLEOTIDE SEQUENCE [LARGE SCALE GENOMIC DNA]</scope>
    <source>
        <strain evidence="5">KACC 12633</strain>
    </source>
</reference>
<dbReference type="Proteomes" id="UP001596150">
    <property type="component" value="Unassembled WGS sequence"/>
</dbReference>
<keyword evidence="2" id="KW-0732">Signal</keyword>
<feature type="chain" id="PRO_5045614138" evidence="2">
    <location>
        <begin position="30"/>
        <end position="252"/>
    </location>
</feature>
<evidence type="ECO:0000256" key="1">
    <source>
        <dbReference type="SAM" id="MobiDB-lite"/>
    </source>
</evidence>
<feature type="signal peptide" evidence="2">
    <location>
        <begin position="1"/>
        <end position="29"/>
    </location>
</feature>
<dbReference type="SUPFAM" id="SSF160935">
    <property type="entry name" value="VPA0735-like"/>
    <property type="match status" value="1"/>
</dbReference>
<feature type="region of interest" description="Disordered" evidence="1">
    <location>
        <begin position="210"/>
        <end position="234"/>
    </location>
</feature>
<evidence type="ECO:0000313" key="4">
    <source>
        <dbReference type="EMBL" id="MFC5517458.1"/>
    </source>
</evidence>
<keyword evidence="5" id="KW-1185">Reference proteome</keyword>
<dbReference type="Gene3D" id="2.60.40.1610">
    <property type="entry name" value="Domain of unknown function DUF1254"/>
    <property type="match status" value="1"/>
</dbReference>
<proteinExistence type="predicted"/>
<dbReference type="RefSeq" id="WP_266346469.1">
    <property type="nucleotide sequence ID" value="NZ_JAPKNH010000018.1"/>
</dbReference>
<dbReference type="PANTHER" id="PTHR36509:SF2">
    <property type="entry name" value="BLL3101 PROTEIN"/>
    <property type="match status" value="1"/>
</dbReference>
<name>A0ABW0PYA0_9HYPH</name>
<dbReference type="PANTHER" id="PTHR36509">
    <property type="entry name" value="BLL3101 PROTEIN"/>
    <property type="match status" value="1"/>
</dbReference>
<feature type="domain" description="DUF1254" evidence="3">
    <location>
        <begin position="77"/>
        <end position="207"/>
    </location>
</feature>